<evidence type="ECO:0000313" key="10">
    <source>
        <dbReference type="Proteomes" id="UP000036987"/>
    </source>
</evidence>
<keyword evidence="6" id="KW-0472">Membrane</keyword>
<dbReference type="OrthoDB" id="264354at2759"/>
<dbReference type="InterPro" id="IPR033275">
    <property type="entry name" value="MARCH-like"/>
</dbReference>
<protein>
    <submittedName>
        <fullName evidence="9">Uncharacterized protein</fullName>
    </submittedName>
</protein>
<feature type="domain" description="RING-CH-type" evidence="8">
    <location>
        <begin position="25"/>
        <end position="90"/>
    </location>
</feature>
<feature type="region of interest" description="Disordered" evidence="5">
    <location>
        <begin position="1"/>
        <end position="24"/>
    </location>
</feature>
<dbReference type="SUPFAM" id="SSF57850">
    <property type="entry name" value="RING/U-box"/>
    <property type="match status" value="1"/>
</dbReference>
<gene>
    <name evidence="9" type="ORF">ZOSMA_34G00570</name>
</gene>
<keyword evidence="6" id="KW-1133">Transmembrane helix</keyword>
<dbReference type="InterPro" id="IPR022143">
    <property type="entry name" value="DUF3675"/>
</dbReference>
<dbReference type="PROSITE" id="PS50089">
    <property type="entry name" value="ZF_RING_2"/>
    <property type="match status" value="1"/>
</dbReference>
<reference evidence="10" key="1">
    <citation type="journal article" date="2016" name="Nature">
        <title>The genome of the seagrass Zostera marina reveals angiosperm adaptation to the sea.</title>
        <authorList>
            <person name="Olsen J.L."/>
            <person name="Rouze P."/>
            <person name="Verhelst B."/>
            <person name="Lin Y.-C."/>
            <person name="Bayer T."/>
            <person name="Collen J."/>
            <person name="Dattolo E."/>
            <person name="De Paoli E."/>
            <person name="Dittami S."/>
            <person name="Maumus F."/>
            <person name="Michel G."/>
            <person name="Kersting A."/>
            <person name="Lauritano C."/>
            <person name="Lohaus R."/>
            <person name="Toepel M."/>
            <person name="Tonon T."/>
            <person name="Vanneste K."/>
            <person name="Amirebrahimi M."/>
            <person name="Brakel J."/>
            <person name="Bostroem C."/>
            <person name="Chovatia M."/>
            <person name="Grimwood J."/>
            <person name="Jenkins J.W."/>
            <person name="Jueterbock A."/>
            <person name="Mraz A."/>
            <person name="Stam W.T."/>
            <person name="Tice H."/>
            <person name="Bornberg-Bauer E."/>
            <person name="Green P.J."/>
            <person name="Pearson G.A."/>
            <person name="Procaccini G."/>
            <person name="Duarte C.M."/>
            <person name="Schmutz J."/>
            <person name="Reusch T.B.H."/>
            <person name="Van de Peer Y."/>
        </authorList>
    </citation>
    <scope>NUCLEOTIDE SEQUENCE [LARGE SCALE GENOMIC DNA]</scope>
    <source>
        <strain evidence="10">cv. Finnish</strain>
    </source>
</reference>
<dbReference type="SMART" id="SM00744">
    <property type="entry name" value="RINGv"/>
    <property type="match status" value="1"/>
</dbReference>
<dbReference type="EMBL" id="LFYR01001099">
    <property type="protein sequence ID" value="KMZ64779.1"/>
    <property type="molecule type" value="Genomic_DNA"/>
</dbReference>
<feature type="transmembrane region" description="Helical" evidence="6">
    <location>
        <begin position="150"/>
        <end position="175"/>
    </location>
</feature>
<evidence type="ECO:0000313" key="9">
    <source>
        <dbReference type="EMBL" id="KMZ64779.1"/>
    </source>
</evidence>
<evidence type="ECO:0000256" key="5">
    <source>
        <dbReference type="SAM" id="MobiDB-lite"/>
    </source>
</evidence>
<accession>A0A0K9P709</accession>
<evidence type="ECO:0000256" key="2">
    <source>
        <dbReference type="ARBA" id="ARBA00022771"/>
    </source>
</evidence>
<proteinExistence type="predicted"/>
<dbReference type="GO" id="GO:0004842">
    <property type="term" value="F:ubiquitin-protein transferase activity"/>
    <property type="evidence" value="ECO:0000318"/>
    <property type="project" value="GO_Central"/>
</dbReference>
<keyword evidence="10" id="KW-1185">Reference proteome</keyword>
<sequence>MTEAEATAAAAEEEEEEEENMGLHSNHPTLFQCRICHEEEEEEKQRSTTMEAPCGCSGTLKFAHRNCIQTWCDEKGNILCEICLQNYEPGYTVVPNVKTKEIVLDIADTNTSEDGGGGVQIRIDDDEDADEEEYIYCSPPSVARTKKMMIWYRSIAAFLVILLLLRHLICIISLQNSYKPLMLFFIFCMRASGILLPFYLLMKVFSNMHLVKTARQRPFTMVHVSNGED</sequence>
<dbReference type="FunFam" id="3.30.40.10:FF:000318">
    <property type="entry name" value="E3 ubiquitin-protein ligase MARCH4"/>
    <property type="match status" value="1"/>
</dbReference>
<comment type="caution">
    <text evidence="9">The sequence shown here is derived from an EMBL/GenBank/DDBJ whole genome shotgun (WGS) entry which is preliminary data.</text>
</comment>
<dbReference type="GO" id="GO:0016020">
    <property type="term" value="C:membrane"/>
    <property type="evidence" value="ECO:0000318"/>
    <property type="project" value="GO_Central"/>
</dbReference>
<dbReference type="GO" id="GO:0016567">
    <property type="term" value="P:protein ubiquitination"/>
    <property type="evidence" value="ECO:0000318"/>
    <property type="project" value="GO_Central"/>
</dbReference>
<dbReference type="Gene3D" id="3.30.40.10">
    <property type="entry name" value="Zinc/RING finger domain, C3HC4 (zinc finger)"/>
    <property type="match status" value="1"/>
</dbReference>
<name>A0A0K9P709_ZOSMR</name>
<dbReference type="Pfam" id="PF12428">
    <property type="entry name" value="DUF3675"/>
    <property type="match status" value="1"/>
</dbReference>
<dbReference type="Pfam" id="PF12906">
    <property type="entry name" value="RINGv"/>
    <property type="match status" value="1"/>
</dbReference>
<dbReference type="PANTHER" id="PTHR23012">
    <property type="entry name" value="RING/FYVE/PHD ZINC FINGER DOMAIN-CONTAINING"/>
    <property type="match status" value="1"/>
</dbReference>
<dbReference type="PANTHER" id="PTHR23012:SF180">
    <property type="entry name" value="RING_FYVE_PHD ZINC FINGER SUPERFAMILY PROTEIN"/>
    <property type="match status" value="1"/>
</dbReference>
<dbReference type="InterPro" id="IPR001841">
    <property type="entry name" value="Znf_RING"/>
</dbReference>
<keyword evidence="3" id="KW-0862">Zinc</keyword>
<keyword evidence="2 4" id="KW-0863">Zinc-finger</keyword>
<evidence type="ECO:0000256" key="4">
    <source>
        <dbReference type="PROSITE-ProRule" id="PRU00175"/>
    </source>
</evidence>
<dbReference type="STRING" id="29655.A0A0K9P709"/>
<keyword evidence="6" id="KW-0812">Transmembrane</keyword>
<dbReference type="InterPro" id="IPR013083">
    <property type="entry name" value="Znf_RING/FYVE/PHD"/>
</dbReference>
<feature type="compositionally biased region" description="Acidic residues" evidence="5">
    <location>
        <begin position="11"/>
        <end position="20"/>
    </location>
</feature>
<evidence type="ECO:0000256" key="6">
    <source>
        <dbReference type="SAM" id="Phobius"/>
    </source>
</evidence>
<feature type="domain" description="RING-type" evidence="7">
    <location>
        <begin position="33"/>
        <end position="83"/>
    </location>
</feature>
<evidence type="ECO:0000256" key="3">
    <source>
        <dbReference type="ARBA" id="ARBA00022833"/>
    </source>
</evidence>
<dbReference type="CDD" id="cd16495">
    <property type="entry name" value="RING_CH-C4HC3_MARCH"/>
    <property type="match status" value="1"/>
</dbReference>
<feature type="transmembrane region" description="Helical" evidence="6">
    <location>
        <begin position="181"/>
        <end position="202"/>
    </location>
</feature>
<dbReference type="PROSITE" id="PS51292">
    <property type="entry name" value="ZF_RING_CH"/>
    <property type="match status" value="1"/>
</dbReference>
<keyword evidence="1" id="KW-0479">Metal-binding</keyword>
<dbReference type="GO" id="GO:0008270">
    <property type="term" value="F:zinc ion binding"/>
    <property type="evidence" value="ECO:0007669"/>
    <property type="project" value="UniProtKB-KW"/>
</dbReference>
<feature type="compositionally biased region" description="Low complexity" evidence="5">
    <location>
        <begin position="1"/>
        <end position="10"/>
    </location>
</feature>
<dbReference type="AlphaFoldDB" id="A0A0K9P709"/>
<evidence type="ECO:0000256" key="1">
    <source>
        <dbReference type="ARBA" id="ARBA00022723"/>
    </source>
</evidence>
<dbReference type="InterPro" id="IPR011016">
    <property type="entry name" value="Znf_RING-CH"/>
</dbReference>
<evidence type="ECO:0000259" key="7">
    <source>
        <dbReference type="PROSITE" id="PS50089"/>
    </source>
</evidence>
<organism evidence="9 10">
    <name type="scientific">Zostera marina</name>
    <name type="common">Eelgrass</name>
    <dbReference type="NCBI Taxonomy" id="29655"/>
    <lineage>
        <taxon>Eukaryota</taxon>
        <taxon>Viridiplantae</taxon>
        <taxon>Streptophyta</taxon>
        <taxon>Embryophyta</taxon>
        <taxon>Tracheophyta</taxon>
        <taxon>Spermatophyta</taxon>
        <taxon>Magnoliopsida</taxon>
        <taxon>Liliopsida</taxon>
        <taxon>Zosteraceae</taxon>
        <taxon>Zostera</taxon>
    </lineage>
</organism>
<evidence type="ECO:0000259" key="8">
    <source>
        <dbReference type="PROSITE" id="PS51292"/>
    </source>
</evidence>
<dbReference type="Proteomes" id="UP000036987">
    <property type="component" value="Unassembled WGS sequence"/>
</dbReference>